<reference evidence="2 3" key="1">
    <citation type="submission" date="2017-11" db="EMBL/GenBank/DDBJ databases">
        <authorList>
            <person name="Han C.G."/>
        </authorList>
    </citation>
    <scope>NUCLEOTIDE SEQUENCE [LARGE SCALE GENOMIC DNA]</scope>
    <source>
        <strain evidence="2 3">A10</strain>
    </source>
</reference>
<dbReference type="GO" id="GO:0008797">
    <property type="term" value="F:aspartate ammonia-lyase activity"/>
    <property type="evidence" value="ECO:0007669"/>
    <property type="project" value="UniProtKB-EC"/>
</dbReference>
<protein>
    <submittedName>
        <fullName evidence="2">Aspartate ammonia-lyase</fullName>
        <ecNumber evidence="2">4.3.1.1</ecNumber>
    </submittedName>
</protein>
<dbReference type="Proteomes" id="UP000234667">
    <property type="component" value="Unassembled WGS sequence"/>
</dbReference>
<dbReference type="PRINTS" id="PR00149">
    <property type="entry name" value="FUMRATELYASE"/>
</dbReference>
<dbReference type="PANTHER" id="PTHR42696">
    <property type="entry name" value="ASPARTATE AMMONIA-LYASE"/>
    <property type="match status" value="1"/>
</dbReference>
<dbReference type="Pfam" id="PF00206">
    <property type="entry name" value="Lyase_1"/>
    <property type="match status" value="1"/>
</dbReference>
<dbReference type="GO" id="GO:0006531">
    <property type="term" value="P:aspartate metabolic process"/>
    <property type="evidence" value="ECO:0007669"/>
    <property type="project" value="TreeGrafter"/>
</dbReference>
<dbReference type="FunFam" id="1.10.275.10:FF:000001">
    <property type="entry name" value="Fumarate hydratase, mitochondrial"/>
    <property type="match status" value="1"/>
</dbReference>
<dbReference type="Gene3D" id="1.20.200.10">
    <property type="entry name" value="Fumarase/aspartase (Central domain)"/>
    <property type="match status" value="1"/>
</dbReference>
<dbReference type="GO" id="GO:0005829">
    <property type="term" value="C:cytosol"/>
    <property type="evidence" value="ECO:0007669"/>
    <property type="project" value="TreeGrafter"/>
</dbReference>
<gene>
    <name evidence="2" type="primary">aspA</name>
    <name evidence="2" type="ORF">CWN49_34125</name>
</gene>
<feature type="domain" description="Fumarate lyase N-terminal" evidence="1">
    <location>
        <begin position="13"/>
        <end position="294"/>
    </location>
</feature>
<organism evidence="2 3">
    <name type="scientific">Klebsiella michiganensis</name>
    <dbReference type="NCBI Taxonomy" id="1134687"/>
    <lineage>
        <taxon>Bacteria</taxon>
        <taxon>Pseudomonadati</taxon>
        <taxon>Pseudomonadota</taxon>
        <taxon>Gammaproteobacteria</taxon>
        <taxon>Enterobacterales</taxon>
        <taxon>Enterobacteriaceae</taxon>
        <taxon>Klebsiella/Raoultella group</taxon>
        <taxon>Klebsiella</taxon>
    </lineage>
</organism>
<evidence type="ECO:0000259" key="1">
    <source>
        <dbReference type="Pfam" id="PF00206"/>
    </source>
</evidence>
<dbReference type="EC" id="4.3.1.1" evidence="2"/>
<reference evidence="2 3" key="2">
    <citation type="submission" date="2018-01" db="EMBL/GenBank/DDBJ databases">
        <title>Genomic study of Klebsiella pneumoniae.</title>
        <authorList>
            <person name="Yang Y."/>
            <person name="Bicalho R."/>
        </authorList>
    </citation>
    <scope>NUCLEOTIDE SEQUENCE [LARGE SCALE GENOMIC DNA]</scope>
    <source>
        <strain evidence="2 3">A10</strain>
    </source>
</reference>
<name>A0A2J5P4A3_9ENTR</name>
<evidence type="ECO:0000313" key="3">
    <source>
        <dbReference type="Proteomes" id="UP000234667"/>
    </source>
</evidence>
<dbReference type="InterPro" id="IPR051546">
    <property type="entry name" value="Aspartate_Ammonia-Lyase"/>
</dbReference>
<dbReference type="InterPro" id="IPR024083">
    <property type="entry name" value="Fumarase/histidase_N"/>
</dbReference>
<dbReference type="SUPFAM" id="SSF48557">
    <property type="entry name" value="L-aspartase-like"/>
    <property type="match status" value="1"/>
</dbReference>
<accession>A0A2J5P4A3</accession>
<dbReference type="AlphaFoldDB" id="A0A2J5P4A3"/>
<dbReference type="InterPro" id="IPR000362">
    <property type="entry name" value="Fumarate_lyase_fam"/>
</dbReference>
<proteinExistence type="predicted"/>
<feature type="non-terminal residue" evidence="2">
    <location>
        <position position="294"/>
    </location>
</feature>
<dbReference type="InterPro" id="IPR022761">
    <property type="entry name" value="Fumarate_lyase_N"/>
</dbReference>
<evidence type="ECO:0000313" key="2">
    <source>
        <dbReference type="EMBL" id="PLO60781.1"/>
    </source>
</evidence>
<sequence length="294" mass="32274">MLNNIRIEEDLLGTREVPADAYYGVHTLRAIENFYISNNKISDIPEFVRGMVMVKKAAAQANKELQTIPKSVANAIIAACDEVLNNGKCMDQFPVDVFQGGAGTSVNMNTNEVLANIGLELMGHQKGEYQYLNPNDHVNKCQSTNDAYPTGFRIAVYASILKLIDAINQLGEGFQQKAVEFQDILKMGRTQLQDAVPMTLGQEFHAFNVLLNEETKCILRTAELLLEVNLGATAIGTRLNTPDGYQQLAVQKLAEVSNLPVVPAEDLIEATSDCGAYVMVHSSLKRLAVKLSKI</sequence>
<dbReference type="Gene3D" id="1.10.275.10">
    <property type="entry name" value="Fumarase/aspartase (N-terminal domain)"/>
    <property type="match status" value="1"/>
</dbReference>
<comment type="caution">
    <text evidence="2">The sequence shown here is derived from an EMBL/GenBank/DDBJ whole genome shotgun (WGS) entry which is preliminary data.</text>
</comment>
<dbReference type="EMBL" id="PIDR01001868">
    <property type="protein sequence ID" value="PLO60781.1"/>
    <property type="molecule type" value="Genomic_DNA"/>
</dbReference>
<dbReference type="PANTHER" id="PTHR42696:SF2">
    <property type="entry name" value="ASPARTATE AMMONIA-LYASE"/>
    <property type="match status" value="1"/>
</dbReference>
<dbReference type="InterPro" id="IPR008948">
    <property type="entry name" value="L-Aspartase-like"/>
</dbReference>
<keyword evidence="2" id="KW-0456">Lyase</keyword>